<protein>
    <submittedName>
        <fullName evidence="7">OmpA family protein</fullName>
    </submittedName>
</protein>
<evidence type="ECO:0000256" key="3">
    <source>
        <dbReference type="ARBA" id="ARBA00023237"/>
    </source>
</evidence>
<dbReference type="PROSITE" id="PS51123">
    <property type="entry name" value="OMPA_2"/>
    <property type="match status" value="1"/>
</dbReference>
<evidence type="ECO:0000313" key="7">
    <source>
        <dbReference type="EMBL" id="MCW3473983.1"/>
    </source>
</evidence>
<proteinExistence type="predicted"/>
<name>A0AA41YL89_9PROT</name>
<evidence type="ECO:0000256" key="1">
    <source>
        <dbReference type="ARBA" id="ARBA00004442"/>
    </source>
</evidence>
<feature type="signal peptide" evidence="5">
    <location>
        <begin position="1"/>
        <end position="20"/>
    </location>
</feature>
<sequence>MRRMVVVGLLLALGACTVMEPDSQRYVVFFQEWSADMDATASGSVTAAAAWAKQHPSAPVIVSGYADPEGSPQANKDLSRLRAQVVADALVADGVALARIQRQAVGSVDYVMNSLESRRVEIVVGRR</sequence>
<accession>A0AA41YL89</accession>
<dbReference type="PANTHER" id="PTHR30329">
    <property type="entry name" value="STATOR ELEMENT OF FLAGELLAR MOTOR COMPLEX"/>
    <property type="match status" value="1"/>
</dbReference>
<dbReference type="PANTHER" id="PTHR30329:SF21">
    <property type="entry name" value="LIPOPROTEIN YIAD-RELATED"/>
    <property type="match status" value="1"/>
</dbReference>
<keyword evidence="3" id="KW-0998">Cell outer membrane</keyword>
<dbReference type="Proteomes" id="UP001165679">
    <property type="component" value="Unassembled WGS sequence"/>
</dbReference>
<dbReference type="Gene3D" id="3.30.1330.60">
    <property type="entry name" value="OmpA-like domain"/>
    <property type="match status" value="1"/>
</dbReference>
<reference evidence="7" key="1">
    <citation type="submission" date="2022-09" db="EMBL/GenBank/DDBJ databases">
        <title>Rhodovastum sp. nov. RN2-1 isolated from soil in Seongnam, South Korea.</title>
        <authorList>
            <person name="Le N.T."/>
        </authorList>
    </citation>
    <scope>NUCLEOTIDE SEQUENCE</scope>
    <source>
        <strain evidence="7">RN2-1</strain>
    </source>
</reference>
<dbReference type="EMBL" id="JAPDNT010000002">
    <property type="protein sequence ID" value="MCW3473983.1"/>
    <property type="molecule type" value="Genomic_DNA"/>
</dbReference>
<dbReference type="RefSeq" id="WP_264712604.1">
    <property type="nucleotide sequence ID" value="NZ_JAPDNT010000002.1"/>
</dbReference>
<dbReference type="PROSITE" id="PS51257">
    <property type="entry name" value="PROKAR_LIPOPROTEIN"/>
    <property type="match status" value="1"/>
</dbReference>
<keyword evidence="2 4" id="KW-0472">Membrane</keyword>
<evidence type="ECO:0000256" key="2">
    <source>
        <dbReference type="ARBA" id="ARBA00023136"/>
    </source>
</evidence>
<dbReference type="InterPro" id="IPR006664">
    <property type="entry name" value="OMP_bac"/>
</dbReference>
<keyword evidence="5" id="KW-0732">Signal</keyword>
<organism evidence="7 8">
    <name type="scientific">Limobrevibacterium gyesilva</name>
    <dbReference type="NCBI Taxonomy" id="2991712"/>
    <lineage>
        <taxon>Bacteria</taxon>
        <taxon>Pseudomonadati</taxon>
        <taxon>Pseudomonadota</taxon>
        <taxon>Alphaproteobacteria</taxon>
        <taxon>Acetobacterales</taxon>
        <taxon>Acetobacteraceae</taxon>
        <taxon>Limobrevibacterium</taxon>
    </lineage>
</organism>
<gene>
    <name evidence="7" type="ORF">OL599_05280</name>
</gene>
<evidence type="ECO:0000259" key="6">
    <source>
        <dbReference type="PROSITE" id="PS51123"/>
    </source>
</evidence>
<dbReference type="InterPro" id="IPR006665">
    <property type="entry name" value="OmpA-like"/>
</dbReference>
<dbReference type="AlphaFoldDB" id="A0AA41YL89"/>
<dbReference type="InterPro" id="IPR050330">
    <property type="entry name" value="Bact_OuterMem_StrucFunc"/>
</dbReference>
<evidence type="ECO:0000313" key="8">
    <source>
        <dbReference type="Proteomes" id="UP001165679"/>
    </source>
</evidence>
<evidence type="ECO:0000256" key="5">
    <source>
        <dbReference type="SAM" id="SignalP"/>
    </source>
</evidence>
<keyword evidence="8" id="KW-1185">Reference proteome</keyword>
<dbReference type="Pfam" id="PF00691">
    <property type="entry name" value="OmpA"/>
    <property type="match status" value="1"/>
</dbReference>
<comment type="caution">
    <text evidence="7">The sequence shown here is derived from an EMBL/GenBank/DDBJ whole genome shotgun (WGS) entry which is preliminary data.</text>
</comment>
<feature type="domain" description="OmpA-like" evidence="6">
    <location>
        <begin position="18"/>
        <end position="127"/>
    </location>
</feature>
<dbReference type="GO" id="GO:0009279">
    <property type="term" value="C:cell outer membrane"/>
    <property type="evidence" value="ECO:0007669"/>
    <property type="project" value="UniProtKB-SubCell"/>
</dbReference>
<evidence type="ECO:0000256" key="4">
    <source>
        <dbReference type="PROSITE-ProRule" id="PRU00473"/>
    </source>
</evidence>
<dbReference type="InterPro" id="IPR036737">
    <property type="entry name" value="OmpA-like_sf"/>
</dbReference>
<dbReference type="SUPFAM" id="SSF103088">
    <property type="entry name" value="OmpA-like"/>
    <property type="match status" value="1"/>
</dbReference>
<reference evidence="7" key="2">
    <citation type="submission" date="2022-10" db="EMBL/GenBank/DDBJ databases">
        <authorList>
            <person name="Trinh H.N."/>
        </authorList>
    </citation>
    <scope>NUCLEOTIDE SEQUENCE</scope>
    <source>
        <strain evidence="7">RN2-1</strain>
    </source>
</reference>
<dbReference type="CDD" id="cd07185">
    <property type="entry name" value="OmpA_C-like"/>
    <property type="match status" value="1"/>
</dbReference>
<dbReference type="PRINTS" id="PR01021">
    <property type="entry name" value="OMPADOMAIN"/>
</dbReference>
<comment type="subcellular location">
    <subcellularLocation>
        <location evidence="1">Cell outer membrane</location>
    </subcellularLocation>
</comment>
<feature type="chain" id="PRO_5041455174" evidence="5">
    <location>
        <begin position="21"/>
        <end position="127"/>
    </location>
</feature>